<evidence type="ECO:0000259" key="2">
    <source>
        <dbReference type="Pfam" id="PF06916"/>
    </source>
</evidence>
<reference evidence="3" key="2">
    <citation type="submission" date="2019-06" db="EMBL/GenBank/DDBJ databases">
        <title>Genomics analysis of Aphanomyces spp. identifies a new class of oomycete effector associated with host adaptation.</title>
        <authorList>
            <person name="Gaulin E."/>
        </authorList>
    </citation>
    <scope>NUCLEOTIDE SEQUENCE</scope>
    <source>
        <strain evidence="3">CBS 578.67</strain>
    </source>
</reference>
<feature type="domain" description="DUF1279" evidence="2">
    <location>
        <begin position="130"/>
        <end position="178"/>
    </location>
</feature>
<dbReference type="AlphaFoldDB" id="A0A485KD91"/>
<evidence type="ECO:0000313" key="5">
    <source>
        <dbReference type="Proteomes" id="UP000332933"/>
    </source>
</evidence>
<evidence type="ECO:0000313" key="3">
    <source>
        <dbReference type="EMBL" id="KAF0716789.1"/>
    </source>
</evidence>
<dbReference type="InterPro" id="IPR009688">
    <property type="entry name" value="FAM210A/B-like_dom"/>
</dbReference>
<dbReference type="EMBL" id="VJMH01000351">
    <property type="protein sequence ID" value="KAF0716789.1"/>
    <property type="molecule type" value="Genomic_DNA"/>
</dbReference>
<name>A0A485KD91_9STRA</name>
<dbReference type="PANTHER" id="PTHR21377:SF18">
    <property type="entry name" value="DUF1279 DOMAIN-CONTAINING PROTEIN"/>
    <property type="match status" value="1"/>
</dbReference>
<proteinExistence type="predicted"/>
<dbReference type="GO" id="GO:0005739">
    <property type="term" value="C:mitochondrion"/>
    <property type="evidence" value="ECO:0007669"/>
    <property type="project" value="TreeGrafter"/>
</dbReference>
<dbReference type="EMBL" id="CAADRA010000351">
    <property type="protein sequence ID" value="VFT79856.1"/>
    <property type="molecule type" value="Genomic_DNA"/>
</dbReference>
<dbReference type="OrthoDB" id="426386at2759"/>
<feature type="domain" description="DUF1279" evidence="2">
    <location>
        <begin position="65"/>
        <end position="99"/>
    </location>
</feature>
<evidence type="ECO:0000256" key="1">
    <source>
        <dbReference type="SAM" id="MobiDB-lite"/>
    </source>
</evidence>
<reference evidence="4 5" key="1">
    <citation type="submission" date="2019-03" db="EMBL/GenBank/DDBJ databases">
        <authorList>
            <person name="Gaulin E."/>
            <person name="Dumas B."/>
        </authorList>
    </citation>
    <scope>NUCLEOTIDE SEQUENCE [LARGE SCALE GENOMIC DNA]</scope>
    <source>
        <strain evidence="4">CBS 568.67</strain>
    </source>
</reference>
<dbReference type="Pfam" id="PF06916">
    <property type="entry name" value="FAM210A-B_dom"/>
    <property type="match status" value="2"/>
</dbReference>
<protein>
    <submittedName>
        <fullName evidence="4">Aste57867_2662 protein</fullName>
    </submittedName>
</protein>
<feature type="region of interest" description="Disordered" evidence="1">
    <location>
        <begin position="35"/>
        <end position="56"/>
    </location>
</feature>
<keyword evidence="5" id="KW-1185">Reference proteome</keyword>
<accession>A0A485KD91</accession>
<sequence length="190" mass="20129">MFLRAVPFVVAKLGRPAVAGVPRAMFKTNLVRPRPFSTLPPPTTGGAAGPTSSTAAVEAPKASNKFKELWNKYGWVGVGTYLSVYVTTLGTMFVAIETGLLSTGPAAASADGGDDKEDEGFNIVTATNSLTEWTKSVGLGAHFNVPEVSPTTGTFLIAWVATKFTEPIRLAVTLMITPRLARYLKAARKP</sequence>
<organism evidence="4 5">
    <name type="scientific">Aphanomyces stellatus</name>
    <dbReference type="NCBI Taxonomy" id="120398"/>
    <lineage>
        <taxon>Eukaryota</taxon>
        <taxon>Sar</taxon>
        <taxon>Stramenopiles</taxon>
        <taxon>Oomycota</taxon>
        <taxon>Saprolegniomycetes</taxon>
        <taxon>Saprolegniales</taxon>
        <taxon>Verrucalvaceae</taxon>
        <taxon>Aphanomyces</taxon>
    </lineage>
</organism>
<dbReference type="PANTHER" id="PTHR21377">
    <property type="entry name" value="PROTEIN FAM210B, MITOCHONDRIAL"/>
    <property type="match status" value="1"/>
</dbReference>
<dbReference type="InterPro" id="IPR045866">
    <property type="entry name" value="FAM210A/B-like"/>
</dbReference>
<dbReference type="Proteomes" id="UP000332933">
    <property type="component" value="Unassembled WGS sequence"/>
</dbReference>
<evidence type="ECO:0000313" key="4">
    <source>
        <dbReference type="EMBL" id="VFT79856.1"/>
    </source>
</evidence>
<gene>
    <name evidence="4" type="primary">Aste57867_2662</name>
    <name evidence="3" type="ORF">As57867_002655</name>
    <name evidence="4" type="ORF">ASTE57867_2662</name>
</gene>